<dbReference type="PANTHER" id="PTHR13789:SF309">
    <property type="entry name" value="PUTATIVE (AFU_ORTHOLOGUE AFUA_6G14510)-RELATED"/>
    <property type="match status" value="1"/>
</dbReference>
<evidence type="ECO:0000256" key="1">
    <source>
        <dbReference type="ARBA" id="ARBA00023002"/>
    </source>
</evidence>
<evidence type="ECO:0000313" key="4">
    <source>
        <dbReference type="EMBL" id="OQO94564.1"/>
    </source>
</evidence>
<dbReference type="InterPro" id="IPR002938">
    <property type="entry name" value="FAD-bd"/>
</dbReference>
<sequence length="381" mass="40278">MRTAIVIGGGIGGLSAAIGLRKAGWQATVVEQAPELTAVGAGITLWPNAVRALDELGLGPALRPLLTTQPPAAIRDRRGRVLMEFGGASLERLLGKPLVALHRATLIALLRDALPAGSLRTGAEVAAVSRDGEITYRDGTGERADLVVGADGINSTVRASLWPEHAATVSAGYSAFRAVTRPRPGITLGTTLGPGTEFGTVPLVDGDLYWYASLAAPTGQAPGDVKTFLRQHLRDWPQPLRALVDDTPADAILHHELRVLRRRLPHYVAGRVALLGDAAHAMTPFLGQGGCQAIEDAVVLAASLAGGTDTADALARYDRERRPRTRAIVADSARMGALHNRPRHPLLIAVRNAILRGVPASVTTRLAARPVRWSPPPITPR</sequence>
<dbReference type="PRINTS" id="PR00420">
    <property type="entry name" value="RNGMNOXGNASE"/>
</dbReference>
<dbReference type="GO" id="GO:0071949">
    <property type="term" value="F:FAD binding"/>
    <property type="evidence" value="ECO:0007669"/>
    <property type="project" value="InterPro"/>
</dbReference>
<dbReference type="Proteomes" id="UP000192591">
    <property type="component" value="Unassembled WGS sequence"/>
</dbReference>
<dbReference type="EMBL" id="MWIH01000002">
    <property type="protein sequence ID" value="OQO94564.1"/>
    <property type="molecule type" value="Genomic_DNA"/>
</dbReference>
<dbReference type="GO" id="GO:0004497">
    <property type="term" value="F:monooxygenase activity"/>
    <property type="evidence" value="ECO:0007669"/>
    <property type="project" value="UniProtKB-KW"/>
</dbReference>
<keyword evidence="5" id="KW-1185">Reference proteome</keyword>
<dbReference type="AlphaFoldDB" id="A0A1V9ACB6"/>
<accession>A0A1V9ACB6</accession>
<keyword evidence="1" id="KW-0560">Oxidoreductase</keyword>
<protein>
    <submittedName>
        <fullName evidence="4">FAD-dependent oxidoreductase</fullName>
    </submittedName>
</protein>
<feature type="domain" description="FAD-binding" evidence="3">
    <location>
        <begin position="4"/>
        <end position="330"/>
    </location>
</feature>
<proteinExistence type="predicted"/>
<dbReference type="PANTHER" id="PTHR13789">
    <property type="entry name" value="MONOOXYGENASE"/>
    <property type="match status" value="1"/>
</dbReference>
<dbReference type="STRING" id="1962155.B1813_00120"/>
<comment type="caution">
    <text evidence="4">The sequence shown here is derived from an EMBL/GenBank/DDBJ whole genome shotgun (WGS) entry which is preliminary data.</text>
</comment>
<dbReference type="Gene3D" id="3.50.50.60">
    <property type="entry name" value="FAD/NAD(P)-binding domain"/>
    <property type="match status" value="1"/>
</dbReference>
<dbReference type="InterPro" id="IPR050493">
    <property type="entry name" value="FAD-dep_Monooxygenase_BioMet"/>
</dbReference>
<dbReference type="SUPFAM" id="SSF51905">
    <property type="entry name" value="FAD/NAD(P)-binding domain"/>
    <property type="match status" value="1"/>
</dbReference>
<reference evidence="4 5" key="1">
    <citation type="submission" date="2017-02" db="EMBL/GenBank/DDBJ databases">
        <title>Draft genome of Saccharomonospora sp. 154.</title>
        <authorList>
            <person name="Alonso-Carmona G.S."/>
            <person name="De La Haba R."/>
            <person name="Vera-Gargallo B."/>
            <person name="Sandoval-Trujillo A.H."/>
            <person name="Ramirez-Duran N."/>
            <person name="Ventosa A."/>
        </authorList>
    </citation>
    <scope>NUCLEOTIDE SEQUENCE [LARGE SCALE GENOMIC DNA]</scope>
    <source>
        <strain evidence="4 5">LRS4.154</strain>
    </source>
</reference>
<evidence type="ECO:0000313" key="5">
    <source>
        <dbReference type="Proteomes" id="UP000192591"/>
    </source>
</evidence>
<dbReference type="Pfam" id="PF01494">
    <property type="entry name" value="FAD_binding_3"/>
    <property type="match status" value="1"/>
</dbReference>
<evidence type="ECO:0000259" key="3">
    <source>
        <dbReference type="Pfam" id="PF01494"/>
    </source>
</evidence>
<keyword evidence="2" id="KW-0503">Monooxygenase</keyword>
<dbReference type="RefSeq" id="WP_081190015.1">
    <property type="nucleotide sequence ID" value="NZ_MWIH01000002.1"/>
</dbReference>
<name>A0A1V9ACB6_SACPI</name>
<dbReference type="InterPro" id="IPR036188">
    <property type="entry name" value="FAD/NAD-bd_sf"/>
</dbReference>
<gene>
    <name evidence="4" type="ORF">B1813_00120</name>
</gene>
<evidence type="ECO:0000256" key="2">
    <source>
        <dbReference type="ARBA" id="ARBA00023033"/>
    </source>
</evidence>
<organism evidence="4 5">
    <name type="scientific">Saccharomonospora piscinae</name>
    <dbReference type="NCBI Taxonomy" id="687388"/>
    <lineage>
        <taxon>Bacteria</taxon>
        <taxon>Bacillati</taxon>
        <taxon>Actinomycetota</taxon>
        <taxon>Actinomycetes</taxon>
        <taxon>Pseudonocardiales</taxon>
        <taxon>Pseudonocardiaceae</taxon>
        <taxon>Saccharomonospora</taxon>
    </lineage>
</organism>